<dbReference type="Gene3D" id="3.40.50.1820">
    <property type="entry name" value="alpha/beta hydrolase"/>
    <property type="match status" value="1"/>
</dbReference>
<evidence type="ECO:0000313" key="2">
    <source>
        <dbReference type="EMBL" id="ODA32795.1"/>
    </source>
</evidence>
<sequence length="700" mass="79324">MDLNAHTGWITFSDLWRMSCSSRWSHGLGGCGLLVLNLICINPLAAQSTTTNAPLLAQVTTRKTPPEPIDPASLTSIEEIQKLRQVSELKDLELPRPAQPADIQVFPKAIDWALRHEEIRNSTQRDALLRVTRQGLNRVAAAEKKQAPWTAPGGQHVLGYVSEVDESIQPYSLWIPEGYQQESTDRWPLEVVLHGRDNDLNEVKFIDQHEGKTLKQSPKHFRLEVFGRGNNAYRWAGETDVFEAIRDVTRRFRIDDQRINLWGFSMGGAGAWHLGVHHPDRWSSVGAGAGFADTIAYQKLKEPIESPRRELLRIYDAVDYAPNAGLVPMIGYGGSEDPQLAAAQTMQKAAREAGVEIPVLIGQGVAHKWHPESEQEFQAFHDRYRQSGRVRFPLNPKIRFTTWTVKYPEADWLKVIRQEFPYQLSTIDAEIKNDADLVEVSTKNVAILSVDRQAAESIRIDGSEVLPLRNAAEGLLPDVYYELRGNGWKQLEYKASRDVEINDMRHKHHRLQGPIDDAFTQPFVNVTGSGRAWNSGHEAYTNWSLKRSQQEFDRWLRGRPPAIVDNGLSDEILMDKNLVLWGDPGSNTVIARIIDQLPIEWTKDKIVVNGKEFSPQNHAIAMIVPNPLNSLKYVVINSGHTFHEAEFKGSNAQLYPRLGDLAVIRFEQQENGSFREDIVENLILDSRWQIPQQQSVENQK</sequence>
<comment type="caution">
    <text evidence="2">The sequence shown here is derived from an EMBL/GenBank/DDBJ whole genome shotgun (WGS) entry which is preliminary data.</text>
</comment>
<proteinExistence type="predicted"/>
<dbReference type="InterPro" id="IPR050955">
    <property type="entry name" value="Plant_Biomass_Hydrol_Est"/>
</dbReference>
<keyword evidence="3" id="KW-1185">Reference proteome</keyword>
<dbReference type="InterPro" id="IPR029058">
    <property type="entry name" value="AB_hydrolase_fold"/>
</dbReference>
<dbReference type="SUPFAM" id="SSF53474">
    <property type="entry name" value="alpha/beta-Hydrolases"/>
    <property type="match status" value="1"/>
</dbReference>
<dbReference type="STRING" id="1841610.A6X21_20950"/>
<evidence type="ECO:0000256" key="1">
    <source>
        <dbReference type="ARBA" id="ARBA00022729"/>
    </source>
</evidence>
<organism evidence="2 3">
    <name type="scientific">Planctopirus hydrillae</name>
    <dbReference type="NCBI Taxonomy" id="1841610"/>
    <lineage>
        <taxon>Bacteria</taxon>
        <taxon>Pseudomonadati</taxon>
        <taxon>Planctomycetota</taxon>
        <taxon>Planctomycetia</taxon>
        <taxon>Planctomycetales</taxon>
        <taxon>Planctomycetaceae</taxon>
        <taxon>Planctopirus</taxon>
    </lineage>
</organism>
<dbReference type="InterPro" id="IPR000801">
    <property type="entry name" value="Esterase-like"/>
</dbReference>
<evidence type="ECO:0008006" key="4">
    <source>
        <dbReference type="Google" id="ProtNLM"/>
    </source>
</evidence>
<dbReference type="Pfam" id="PF00756">
    <property type="entry name" value="Esterase"/>
    <property type="match status" value="1"/>
</dbReference>
<gene>
    <name evidence="2" type="ORF">A6X21_20950</name>
</gene>
<protein>
    <recommendedName>
        <fullName evidence="4">Peptidase S9 prolyl oligopeptidase catalytic domain-containing protein</fullName>
    </recommendedName>
</protein>
<evidence type="ECO:0000313" key="3">
    <source>
        <dbReference type="Proteomes" id="UP000094828"/>
    </source>
</evidence>
<reference evidence="2 3" key="1">
    <citation type="submission" date="2016-05" db="EMBL/GenBank/DDBJ databases">
        <title>Genomic and physiological characterization of Planctopirus sp. isolated from fresh water lake.</title>
        <authorList>
            <person name="Subhash Y."/>
            <person name="Ramana C."/>
        </authorList>
    </citation>
    <scope>NUCLEOTIDE SEQUENCE [LARGE SCALE GENOMIC DNA]</scope>
    <source>
        <strain evidence="2 3">JC280</strain>
    </source>
</reference>
<dbReference type="PANTHER" id="PTHR43037">
    <property type="entry name" value="UNNAMED PRODUCT-RELATED"/>
    <property type="match status" value="1"/>
</dbReference>
<keyword evidence="1" id="KW-0732">Signal</keyword>
<dbReference type="EMBL" id="LYDR01000063">
    <property type="protein sequence ID" value="ODA32795.1"/>
    <property type="molecule type" value="Genomic_DNA"/>
</dbReference>
<dbReference type="PANTHER" id="PTHR43037:SF1">
    <property type="entry name" value="BLL1128 PROTEIN"/>
    <property type="match status" value="1"/>
</dbReference>
<dbReference type="Proteomes" id="UP000094828">
    <property type="component" value="Unassembled WGS sequence"/>
</dbReference>
<name>A0A1C3EHS4_9PLAN</name>
<accession>A0A1C3EHS4</accession>
<dbReference type="AlphaFoldDB" id="A0A1C3EHS4"/>